<dbReference type="Pfam" id="PF15359">
    <property type="entry name" value="CDV3"/>
    <property type="match status" value="1"/>
</dbReference>
<accession>A0A7R9LAD4</accession>
<keyword evidence="4" id="KW-1185">Reference proteome</keyword>
<protein>
    <recommendedName>
        <fullName evidence="5">Protein CDV3 homolog</fullName>
    </recommendedName>
</protein>
<dbReference type="EMBL" id="CAJPIZ010020330">
    <property type="protein sequence ID" value="CAG2117248.1"/>
    <property type="molecule type" value="Genomic_DNA"/>
</dbReference>
<evidence type="ECO:0000256" key="1">
    <source>
        <dbReference type="ARBA" id="ARBA00006062"/>
    </source>
</evidence>
<dbReference type="PANTHER" id="PTHR16284">
    <property type="entry name" value="PROTEIN CDV3 HOMOLOG"/>
    <property type="match status" value="1"/>
</dbReference>
<feature type="region of interest" description="Disordered" evidence="2">
    <location>
        <begin position="1"/>
        <end position="88"/>
    </location>
</feature>
<name>A0A7R9LAD4_9ACAR</name>
<feature type="compositionally biased region" description="Basic and acidic residues" evidence="2">
    <location>
        <begin position="135"/>
        <end position="146"/>
    </location>
</feature>
<feature type="compositionally biased region" description="Basic and acidic residues" evidence="2">
    <location>
        <begin position="1"/>
        <end position="19"/>
    </location>
</feature>
<reference evidence="3" key="1">
    <citation type="submission" date="2020-11" db="EMBL/GenBank/DDBJ databases">
        <authorList>
            <person name="Tran Van P."/>
        </authorList>
    </citation>
    <scope>NUCLEOTIDE SEQUENCE</scope>
</reference>
<feature type="compositionally biased region" description="Pro residues" evidence="2">
    <location>
        <begin position="147"/>
        <end position="156"/>
    </location>
</feature>
<gene>
    <name evidence="3" type="ORF">OSB1V03_LOCUS17201</name>
</gene>
<feature type="region of interest" description="Disordered" evidence="2">
    <location>
        <begin position="106"/>
        <end position="232"/>
    </location>
</feature>
<dbReference type="AlphaFoldDB" id="A0A7R9LAD4"/>
<dbReference type="InterPro" id="IPR026806">
    <property type="entry name" value="CDV3"/>
</dbReference>
<organism evidence="3">
    <name type="scientific">Medioppia subpectinata</name>
    <dbReference type="NCBI Taxonomy" id="1979941"/>
    <lineage>
        <taxon>Eukaryota</taxon>
        <taxon>Metazoa</taxon>
        <taxon>Ecdysozoa</taxon>
        <taxon>Arthropoda</taxon>
        <taxon>Chelicerata</taxon>
        <taxon>Arachnida</taxon>
        <taxon>Acari</taxon>
        <taxon>Acariformes</taxon>
        <taxon>Sarcoptiformes</taxon>
        <taxon>Oribatida</taxon>
        <taxon>Brachypylina</taxon>
        <taxon>Oppioidea</taxon>
        <taxon>Oppiidae</taxon>
        <taxon>Medioppia</taxon>
    </lineage>
</organism>
<feature type="compositionally biased region" description="Basic and acidic residues" evidence="2">
    <location>
        <begin position="37"/>
        <end position="47"/>
    </location>
</feature>
<dbReference type="EMBL" id="OC874905">
    <property type="protein sequence ID" value="CAD7638008.1"/>
    <property type="molecule type" value="Genomic_DNA"/>
</dbReference>
<feature type="compositionally biased region" description="Basic residues" evidence="2">
    <location>
        <begin position="20"/>
        <end position="30"/>
    </location>
</feature>
<evidence type="ECO:0000313" key="4">
    <source>
        <dbReference type="Proteomes" id="UP000759131"/>
    </source>
</evidence>
<sequence length="253" mass="27647">MADTEGKDKGNLDDFFAKKDQKKNKNKKKSVLTSNEELAKKLEETGKRGARRVKDKTNMSALSNNGSDQESEEWNEAPDEKEKDYSGLRIQTLNIKDKEEEFREQQLLDIEEEKQNNVVSGPWKGKVSGGDGDSESEKGANDEDKPVVPPPTPAAPAAPSGKYVPPGARNLPQTTTGGGLAPMRRGPKSGAPKIQDIVEFPSLGAMDSSEDKGFQTVRTGNTRPELGDKRANVTLDNKYGLLTNTSKELQNTD</sequence>
<proteinExistence type="inferred from homology"/>
<evidence type="ECO:0008006" key="5">
    <source>
        <dbReference type="Google" id="ProtNLM"/>
    </source>
</evidence>
<dbReference type="GO" id="GO:0005737">
    <property type="term" value="C:cytoplasm"/>
    <property type="evidence" value="ECO:0007669"/>
    <property type="project" value="TreeGrafter"/>
</dbReference>
<evidence type="ECO:0000256" key="2">
    <source>
        <dbReference type="SAM" id="MobiDB-lite"/>
    </source>
</evidence>
<feature type="compositionally biased region" description="Polar residues" evidence="2">
    <location>
        <begin position="58"/>
        <end position="68"/>
    </location>
</feature>
<dbReference type="OrthoDB" id="6288097at2759"/>
<dbReference type="PANTHER" id="PTHR16284:SF13">
    <property type="entry name" value="PROTEIN CDV3 HOMOLOG"/>
    <property type="match status" value="1"/>
</dbReference>
<comment type="similarity">
    <text evidence="1">Belongs to the CDV3 family.</text>
</comment>
<evidence type="ECO:0000313" key="3">
    <source>
        <dbReference type="EMBL" id="CAD7638008.1"/>
    </source>
</evidence>
<dbReference type="Proteomes" id="UP000759131">
    <property type="component" value="Unassembled WGS sequence"/>
</dbReference>